<keyword evidence="4 7" id="KW-0812">Transmembrane</keyword>
<evidence type="ECO:0000256" key="4">
    <source>
        <dbReference type="ARBA" id="ARBA00022692"/>
    </source>
</evidence>
<keyword evidence="3" id="KW-1003">Cell membrane</keyword>
<dbReference type="Gene3D" id="1.10.3720.10">
    <property type="entry name" value="MetI-like"/>
    <property type="match status" value="1"/>
</dbReference>
<evidence type="ECO:0000256" key="2">
    <source>
        <dbReference type="ARBA" id="ARBA00022448"/>
    </source>
</evidence>
<dbReference type="InterPro" id="IPR000515">
    <property type="entry name" value="MetI-like"/>
</dbReference>
<comment type="caution">
    <text evidence="9">The sequence shown here is derived from an EMBL/GenBank/DDBJ whole genome shotgun (WGS) entry which is preliminary data.</text>
</comment>
<feature type="transmembrane region" description="Helical" evidence="7">
    <location>
        <begin position="128"/>
        <end position="147"/>
    </location>
</feature>
<sequence length="279" mass="30816">MPRERSVHMENRSLTEQFKKREKEQQRKYLAVSVTSMLLFLIIWEVCSDGLRLLPVYSLPSPVASAEAFFRKFYDRSPDRAYIWQHALASLKVVLIGGGLGVAVGIPLGILMGWYTRFDLFFKGIFDVIRPIPPIAWIPIMVVLLGIGVKAKAAVIFLASVVPCVINTYAGIKQVNPVHIWVAQIFGATNLQMLRTIGIPTAMPMIFTGVRVALNAAWMALVAAELLASTQGLGYMIQISRTFGRPDIIIAGMFAIGVLSMLFNLALSFLEKAFVKGGI</sequence>
<feature type="transmembrane region" description="Helical" evidence="7">
    <location>
        <begin position="29"/>
        <end position="46"/>
    </location>
</feature>
<evidence type="ECO:0000256" key="6">
    <source>
        <dbReference type="ARBA" id="ARBA00023136"/>
    </source>
</evidence>
<evidence type="ECO:0000256" key="7">
    <source>
        <dbReference type="RuleBase" id="RU363032"/>
    </source>
</evidence>
<evidence type="ECO:0000259" key="8">
    <source>
        <dbReference type="PROSITE" id="PS50928"/>
    </source>
</evidence>
<keyword evidence="2 7" id="KW-0813">Transport</keyword>
<gene>
    <name evidence="9" type="ORF">G5B36_08950</name>
</gene>
<dbReference type="EMBL" id="JAAITT010000010">
    <property type="protein sequence ID" value="NSJ48826.1"/>
    <property type="molecule type" value="Genomic_DNA"/>
</dbReference>
<accession>A0ABX2HHA0</accession>
<dbReference type="Pfam" id="PF00528">
    <property type="entry name" value="BPD_transp_1"/>
    <property type="match status" value="1"/>
</dbReference>
<keyword evidence="5 7" id="KW-1133">Transmembrane helix</keyword>
<feature type="domain" description="ABC transmembrane type-1" evidence="8">
    <location>
        <begin position="87"/>
        <end position="271"/>
    </location>
</feature>
<comment type="subcellular location">
    <subcellularLocation>
        <location evidence="1 7">Cell membrane</location>
        <topology evidence="1 7">Multi-pass membrane protein</topology>
    </subcellularLocation>
</comment>
<dbReference type="PANTHER" id="PTHR30151:SF0">
    <property type="entry name" value="ABC TRANSPORTER PERMEASE PROTEIN MJ0413-RELATED"/>
    <property type="match status" value="1"/>
</dbReference>
<protein>
    <submittedName>
        <fullName evidence="9">ABC transporter permease</fullName>
    </submittedName>
</protein>
<organism evidence="9 10">
    <name type="scientific">Enterocloster aldenensis</name>
    <dbReference type="NCBI Taxonomy" id="358742"/>
    <lineage>
        <taxon>Bacteria</taxon>
        <taxon>Bacillati</taxon>
        <taxon>Bacillota</taxon>
        <taxon>Clostridia</taxon>
        <taxon>Lachnospirales</taxon>
        <taxon>Lachnospiraceae</taxon>
        <taxon>Enterocloster</taxon>
    </lineage>
</organism>
<feature type="transmembrane region" description="Helical" evidence="7">
    <location>
        <begin position="206"/>
        <end position="228"/>
    </location>
</feature>
<comment type="similarity">
    <text evidence="7">Belongs to the binding-protein-dependent transport system permease family.</text>
</comment>
<feature type="transmembrane region" description="Helical" evidence="7">
    <location>
        <begin position="91"/>
        <end position="116"/>
    </location>
</feature>
<feature type="transmembrane region" description="Helical" evidence="7">
    <location>
        <begin position="178"/>
        <end position="194"/>
    </location>
</feature>
<evidence type="ECO:0000256" key="5">
    <source>
        <dbReference type="ARBA" id="ARBA00022989"/>
    </source>
</evidence>
<dbReference type="Proteomes" id="UP000669239">
    <property type="component" value="Unassembled WGS sequence"/>
</dbReference>
<keyword evidence="6 7" id="KW-0472">Membrane</keyword>
<evidence type="ECO:0000313" key="10">
    <source>
        <dbReference type="Proteomes" id="UP000669239"/>
    </source>
</evidence>
<evidence type="ECO:0000256" key="1">
    <source>
        <dbReference type="ARBA" id="ARBA00004651"/>
    </source>
</evidence>
<proteinExistence type="inferred from homology"/>
<dbReference type="SUPFAM" id="SSF161098">
    <property type="entry name" value="MetI-like"/>
    <property type="match status" value="1"/>
</dbReference>
<dbReference type="PANTHER" id="PTHR30151">
    <property type="entry name" value="ALKANE SULFONATE ABC TRANSPORTER-RELATED, MEMBRANE SUBUNIT"/>
    <property type="match status" value="1"/>
</dbReference>
<evidence type="ECO:0000256" key="3">
    <source>
        <dbReference type="ARBA" id="ARBA00022475"/>
    </source>
</evidence>
<feature type="transmembrane region" description="Helical" evidence="7">
    <location>
        <begin position="248"/>
        <end position="270"/>
    </location>
</feature>
<dbReference type="PROSITE" id="PS50928">
    <property type="entry name" value="ABC_TM1"/>
    <property type="match status" value="1"/>
</dbReference>
<dbReference type="CDD" id="cd06261">
    <property type="entry name" value="TM_PBP2"/>
    <property type="match status" value="1"/>
</dbReference>
<keyword evidence="10" id="KW-1185">Reference proteome</keyword>
<reference evidence="9 10" key="1">
    <citation type="journal article" date="2020" name="Cell Host Microbe">
        <title>Functional and Genomic Variation between Human-Derived Isolates of Lachnospiraceae Reveals Inter- and Intra-Species Diversity.</title>
        <authorList>
            <person name="Sorbara M.T."/>
            <person name="Littmann E.R."/>
            <person name="Fontana E."/>
            <person name="Moody T.U."/>
            <person name="Kohout C.E."/>
            <person name="Gjonbalaj M."/>
            <person name="Eaton V."/>
            <person name="Seok R."/>
            <person name="Leiner I.M."/>
            <person name="Pamer E.G."/>
        </authorList>
    </citation>
    <scope>NUCLEOTIDE SEQUENCE [LARGE SCALE GENOMIC DNA]</scope>
    <source>
        <strain evidence="9 10">MSK.1.17</strain>
    </source>
</reference>
<name>A0ABX2HHA0_9FIRM</name>
<dbReference type="InterPro" id="IPR035906">
    <property type="entry name" value="MetI-like_sf"/>
</dbReference>
<evidence type="ECO:0000313" key="9">
    <source>
        <dbReference type="EMBL" id="NSJ48826.1"/>
    </source>
</evidence>